<feature type="transmembrane region" description="Helical" evidence="13">
    <location>
        <begin position="237"/>
        <end position="255"/>
    </location>
</feature>
<evidence type="ECO:0000256" key="10">
    <source>
        <dbReference type="ARBA" id="ARBA00023012"/>
    </source>
</evidence>
<dbReference type="EC" id="2.7.13.3" evidence="4"/>
<dbReference type="InterPro" id="IPR001734">
    <property type="entry name" value="Na/solute_symporter"/>
</dbReference>
<name>A0A6P1T5Q1_9RHOB</name>
<dbReference type="Pfam" id="PF02518">
    <property type="entry name" value="HATPase_c"/>
    <property type="match status" value="1"/>
</dbReference>
<feature type="transmembrane region" description="Helical" evidence="13">
    <location>
        <begin position="6"/>
        <end position="25"/>
    </location>
</feature>
<dbReference type="GO" id="GO:0022857">
    <property type="term" value="F:transmembrane transporter activity"/>
    <property type="evidence" value="ECO:0007669"/>
    <property type="project" value="InterPro"/>
</dbReference>
<evidence type="ECO:0000256" key="3">
    <source>
        <dbReference type="ARBA" id="ARBA00006434"/>
    </source>
</evidence>
<evidence type="ECO:0000256" key="12">
    <source>
        <dbReference type="SAM" id="Coils"/>
    </source>
</evidence>
<accession>A0A6P1T5Q1</accession>
<gene>
    <name evidence="15" type="ORF">GO499_17175</name>
</gene>
<keyword evidence="8" id="KW-0418">Kinase</keyword>
<comment type="catalytic activity">
    <reaction evidence="1">
        <text>ATP + protein L-histidine = ADP + protein N-phospho-L-histidine.</text>
        <dbReference type="EC" id="2.7.13.3"/>
    </reaction>
</comment>
<evidence type="ECO:0000256" key="11">
    <source>
        <dbReference type="ARBA" id="ARBA00023136"/>
    </source>
</evidence>
<dbReference type="PANTHER" id="PTHR43711:SF1">
    <property type="entry name" value="HISTIDINE KINASE 1"/>
    <property type="match status" value="1"/>
</dbReference>
<dbReference type="PROSITE" id="PS50109">
    <property type="entry name" value="HIS_KIN"/>
    <property type="match status" value="1"/>
</dbReference>
<dbReference type="CDD" id="cd00075">
    <property type="entry name" value="HATPase"/>
    <property type="match status" value="1"/>
</dbReference>
<dbReference type="Gene3D" id="1.10.287.130">
    <property type="match status" value="1"/>
</dbReference>
<comment type="subcellular location">
    <subcellularLocation>
        <location evidence="2">Membrane</location>
        <topology evidence="2">Multi-pass membrane protein</topology>
    </subcellularLocation>
</comment>
<dbReference type="PROSITE" id="PS50283">
    <property type="entry name" value="NA_SOLUT_SYMP_3"/>
    <property type="match status" value="1"/>
</dbReference>
<dbReference type="SUPFAM" id="SSF47384">
    <property type="entry name" value="Homodimeric domain of signal transducing histidine kinase"/>
    <property type="match status" value="1"/>
</dbReference>
<dbReference type="SMART" id="SM00387">
    <property type="entry name" value="HATPase_c"/>
    <property type="match status" value="1"/>
</dbReference>
<feature type="domain" description="Histidine kinase" evidence="14">
    <location>
        <begin position="672"/>
        <end position="888"/>
    </location>
</feature>
<feature type="transmembrane region" description="Helical" evidence="13">
    <location>
        <begin position="45"/>
        <end position="64"/>
    </location>
</feature>
<keyword evidence="12" id="KW-0175">Coiled coil</keyword>
<feature type="transmembrane region" description="Helical" evidence="13">
    <location>
        <begin position="404"/>
        <end position="429"/>
    </location>
</feature>
<feature type="transmembrane region" description="Helical" evidence="13">
    <location>
        <begin position="376"/>
        <end position="398"/>
    </location>
</feature>
<proteinExistence type="inferred from homology"/>
<dbReference type="InterPro" id="IPR004358">
    <property type="entry name" value="Sig_transdc_His_kin-like_C"/>
</dbReference>
<dbReference type="AlphaFoldDB" id="A0A6P1T5Q1"/>
<feature type="transmembrane region" description="Helical" evidence="13">
    <location>
        <begin position="70"/>
        <end position="88"/>
    </location>
</feature>
<dbReference type="PRINTS" id="PR00344">
    <property type="entry name" value="BCTRLSENSOR"/>
</dbReference>
<sequence>MLTWNGLAAVCLAYAIFLFAIAFWAERRAAAGRLGWIRSPTVYTLSLSVYCTGWTFYGAVGSAARNGLEFVTIYTGPSLVFFAWWALLRKLVRIGQTQRITSIADLISSRYGKSATLGVIVTLLAVIATTPYIALQLQSLTLSISVLTATPTTETSDAVRLTAFWLALGLAIFAILFGTRSIDANERHHGVVTAIAVEAVIKLVAVLAVGIFVVWGLKAMPDSSELSTYAHLEDTVFTPRWVTLTFLSATAVICLPRMFQVLVVENSDERHLATAAWAFPGYLFLISLFVLPIALSGSALLPEGANPDLFVLTVPLSQGQDALALLAFLGGFSAATSMVIVSAIALSTMISNHIAVPIWLKMNRERIQTSGDVRSMVLTSRRVSIALILLLGYVYFLVTGGSGALASIGLIAFAGIAQIFPSLIGGVYWRGANRAGAITGICTGFTVWAYTLFLPSFEGEFVLTRSMIENGIFGIEILRPQALFRLDFEDPLVHSVYWSITLNTLAFVLVSLFTSGRPLEQVQGAAFVDIFAQGPASLVTGRSATSEDLFTLAQRILGTVTAHSLFTSVAAAQGKANGLPDADDALIAQVERVLSGSVGSASAHAMVSQITQGGQISVDQLIEMADETAQIVEYSHRLERQSTELEETAAELRKANTRLREISAQKDAFLSQVSHELRTPMTSIRSFAEILRSGTDLTQDDASRFLGIIHEESQRLTRLLDEILDLSFLESGRARLDISPVCLRDVVETAAASSEGLRHGAGVRLTVLPENMETQVQADFDRLAQVIINLISNAVKYGVSEQPEIQISAENQADTIFIHIRDNGPGIRDDDHSRVFEKFARLDEMTLAGSAGLGLPISREIMRNLGGELDLVPSDGGAHFRLTLRPAKGAVIRRQLPAS</sequence>
<dbReference type="Gene3D" id="1.20.1730.10">
    <property type="entry name" value="Sodium/glucose cotransporter"/>
    <property type="match status" value="1"/>
</dbReference>
<evidence type="ECO:0000256" key="7">
    <source>
        <dbReference type="ARBA" id="ARBA00022692"/>
    </source>
</evidence>
<dbReference type="InterPro" id="IPR003661">
    <property type="entry name" value="HisK_dim/P_dom"/>
</dbReference>
<feature type="transmembrane region" description="Helical" evidence="13">
    <location>
        <begin position="191"/>
        <end position="217"/>
    </location>
</feature>
<keyword evidence="11 13" id="KW-0472">Membrane</keyword>
<evidence type="ECO:0000313" key="16">
    <source>
        <dbReference type="Proteomes" id="UP000464495"/>
    </source>
</evidence>
<dbReference type="InterPro" id="IPR003594">
    <property type="entry name" value="HATPase_dom"/>
</dbReference>
<comment type="similarity">
    <text evidence="3">Belongs to the sodium:solute symporter (SSF) (TC 2.A.21) family.</text>
</comment>
<feature type="transmembrane region" description="Helical" evidence="13">
    <location>
        <begin position="436"/>
        <end position="457"/>
    </location>
</feature>
<feature type="transmembrane region" description="Helical" evidence="13">
    <location>
        <begin position="276"/>
        <end position="302"/>
    </location>
</feature>
<keyword evidence="6" id="KW-0808">Transferase</keyword>
<dbReference type="CDD" id="cd10322">
    <property type="entry name" value="SLC5sbd"/>
    <property type="match status" value="1"/>
</dbReference>
<organism evidence="15 16">
    <name type="scientific">Algicella marina</name>
    <dbReference type="NCBI Taxonomy" id="2683284"/>
    <lineage>
        <taxon>Bacteria</taxon>
        <taxon>Pseudomonadati</taxon>
        <taxon>Pseudomonadota</taxon>
        <taxon>Alphaproteobacteria</taxon>
        <taxon>Rhodobacterales</taxon>
        <taxon>Paracoccaceae</taxon>
        <taxon>Algicella</taxon>
    </lineage>
</organism>
<feature type="transmembrane region" description="Helical" evidence="13">
    <location>
        <begin position="158"/>
        <end position="179"/>
    </location>
</feature>
<evidence type="ECO:0000256" key="6">
    <source>
        <dbReference type="ARBA" id="ARBA00022679"/>
    </source>
</evidence>
<dbReference type="Proteomes" id="UP000464495">
    <property type="component" value="Chromosome"/>
</dbReference>
<protein>
    <recommendedName>
        <fullName evidence="4">histidine kinase</fullName>
        <ecNumber evidence="4">2.7.13.3</ecNumber>
    </recommendedName>
</protein>
<keyword evidence="7 13" id="KW-0812">Transmembrane</keyword>
<keyword evidence="9 13" id="KW-1133">Transmembrane helix</keyword>
<evidence type="ECO:0000256" key="4">
    <source>
        <dbReference type="ARBA" id="ARBA00012438"/>
    </source>
</evidence>
<dbReference type="Pfam" id="PF00512">
    <property type="entry name" value="HisKA"/>
    <property type="match status" value="1"/>
</dbReference>
<dbReference type="SMART" id="SM00388">
    <property type="entry name" value="HisKA"/>
    <property type="match status" value="1"/>
</dbReference>
<keyword evidence="10" id="KW-0902">Two-component regulatory system</keyword>
<dbReference type="InterPro" id="IPR005467">
    <property type="entry name" value="His_kinase_dom"/>
</dbReference>
<dbReference type="PANTHER" id="PTHR43711">
    <property type="entry name" value="TWO-COMPONENT HISTIDINE KINASE"/>
    <property type="match status" value="1"/>
</dbReference>
<dbReference type="FunFam" id="1.10.287.130:FF:000001">
    <property type="entry name" value="Two-component sensor histidine kinase"/>
    <property type="match status" value="1"/>
</dbReference>
<evidence type="ECO:0000256" key="8">
    <source>
        <dbReference type="ARBA" id="ARBA00022777"/>
    </source>
</evidence>
<reference evidence="15 16" key="1">
    <citation type="submission" date="2019-12" db="EMBL/GenBank/DDBJ databases">
        <title>Complete genome sequence of Algicella marina strain 9Alg 56(T) isolated from the red alga Tichocarpus crinitus.</title>
        <authorList>
            <person name="Kim S.-G."/>
            <person name="Nedashkovskaya O.I."/>
        </authorList>
    </citation>
    <scope>NUCLEOTIDE SEQUENCE [LARGE SCALE GENOMIC DNA]</scope>
    <source>
        <strain evidence="15 16">9Alg 56</strain>
    </source>
</reference>
<dbReference type="EMBL" id="CP046620">
    <property type="protein sequence ID" value="QHQ36786.1"/>
    <property type="molecule type" value="Genomic_DNA"/>
</dbReference>
<dbReference type="RefSeq" id="WP_161863330.1">
    <property type="nucleotide sequence ID" value="NZ_CP046620.1"/>
</dbReference>
<dbReference type="KEGG" id="amaq:GO499_17175"/>
<dbReference type="InterPro" id="IPR036097">
    <property type="entry name" value="HisK_dim/P_sf"/>
</dbReference>
<evidence type="ECO:0000256" key="9">
    <source>
        <dbReference type="ARBA" id="ARBA00022989"/>
    </source>
</evidence>
<dbReference type="GO" id="GO:0016020">
    <property type="term" value="C:membrane"/>
    <property type="evidence" value="ECO:0007669"/>
    <property type="project" value="UniProtKB-SubCell"/>
</dbReference>
<dbReference type="Gene3D" id="3.30.565.10">
    <property type="entry name" value="Histidine kinase-like ATPase, C-terminal domain"/>
    <property type="match status" value="1"/>
</dbReference>
<keyword evidence="5" id="KW-0597">Phosphoprotein</keyword>
<feature type="transmembrane region" description="Helical" evidence="13">
    <location>
        <begin position="117"/>
        <end position="138"/>
    </location>
</feature>
<feature type="transmembrane region" description="Helical" evidence="13">
    <location>
        <begin position="322"/>
        <end position="355"/>
    </location>
</feature>
<evidence type="ECO:0000256" key="1">
    <source>
        <dbReference type="ARBA" id="ARBA00000085"/>
    </source>
</evidence>
<dbReference type="GO" id="GO:0000155">
    <property type="term" value="F:phosphorelay sensor kinase activity"/>
    <property type="evidence" value="ECO:0007669"/>
    <property type="project" value="InterPro"/>
</dbReference>
<feature type="coiled-coil region" evidence="12">
    <location>
        <begin position="631"/>
        <end position="665"/>
    </location>
</feature>
<dbReference type="CDD" id="cd00082">
    <property type="entry name" value="HisKA"/>
    <property type="match status" value="1"/>
</dbReference>
<evidence type="ECO:0000256" key="5">
    <source>
        <dbReference type="ARBA" id="ARBA00022553"/>
    </source>
</evidence>
<dbReference type="InterPro" id="IPR036890">
    <property type="entry name" value="HATPase_C_sf"/>
</dbReference>
<evidence type="ECO:0000259" key="14">
    <source>
        <dbReference type="PROSITE" id="PS50109"/>
    </source>
</evidence>
<keyword evidence="16" id="KW-1185">Reference proteome</keyword>
<dbReference type="InterPro" id="IPR050736">
    <property type="entry name" value="Sensor_HK_Regulatory"/>
</dbReference>
<evidence type="ECO:0000256" key="13">
    <source>
        <dbReference type="SAM" id="Phobius"/>
    </source>
</evidence>
<dbReference type="SUPFAM" id="SSF55874">
    <property type="entry name" value="ATPase domain of HSP90 chaperone/DNA topoisomerase II/histidine kinase"/>
    <property type="match status" value="1"/>
</dbReference>
<evidence type="ECO:0000313" key="15">
    <source>
        <dbReference type="EMBL" id="QHQ36786.1"/>
    </source>
</evidence>
<evidence type="ECO:0000256" key="2">
    <source>
        <dbReference type="ARBA" id="ARBA00004141"/>
    </source>
</evidence>
<dbReference type="InterPro" id="IPR038377">
    <property type="entry name" value="Na/Glc_symporter_sf"/>
</dbReference>